<accession>A0A080MFU6</accession>
<dbReference type="InterPro" id="IPR001584">
    <property type="entry name" value="Integrase_cat-core"/>
</dbReference>
<evidence type="ECO:0000313" key="2">
    <source>
        <dbReference type="EMBL" id="KFB76119.1"/>
    </source>
</evidence>
<organism evidence="2 3">
    <name type="scientific">Candidatus Accumulibacter cognatus</name>
    <dbReference type="NCBI Taxonomy" id="2954383"/>
    <lineage>
        <taxon>Bacteria</taxon>
        <taxon>Pseudomonadati</taxon>
        <taxon>Pseudomonadota</taxon>
        <taxon>Betaproteobacteria</taxon>
        <taxon>Candidatus Accumulibacter</taxon>
    </lineage>
</organism>
<gene>
    <name evidence="2" type="ORF">AW06_002787</name>
</gene>
<evidence type="ECO:0000259" key="1">
    <source>
        <dbReference type="PROSITE" id="PS50994"/>
    </source>
</evidence>
<dbReference type="InterPro" id="IPR036397">
    <property type="entry name" value="RNaseH_sf"/>
</dbReference>
<keyword evidence="3" id="KW-1185">Reference proteome</keyword>
<dbReference type="Pfam" id="PF00665">
    <property type="entry name" value="rve"/>
    <property type="match status" value="1"/>
</dbReference>
<evidence type="ECO:0000313" key="3">
    <source>
        <dbReference type="Proteomes" id="UP000021315"/>
    </source>
</evidence>
<dbReference type="EMBL" id="JDST02000063">
    <property type="protein sequence ID" value="KFB76119.1"/>
    <property type="molecule type" value="Genomic_DNA"/>
</dbReference>
<dbReference type="PANTHER" id="PTHR46889">
    <property type="entry name" value="TRANSPOSASE INSF FOR INSERTION SEQUENCE IS3B-RELATED"/>
    <property type="match status" value="1"/>
</dbReference>
<protein>
    <submittedName>
        <fullName evidence="2">Transposase OrfB</fullName>
    </submittedName>
</protein>
<proteinExistence type="predicted"/>
<feature type="domain" description="Integrase catalytic" evidence="1">
    <location>
        <begin position="136"/>
        <end position="304"/>
    </location>
</feature>
<dbReference type="InterPro" id="IPR048020">
    <property type="entry name" value="Transpos_IS3"/>
</dbReference>
<dbReference type="PANTHER" id="PTHR46889:SF4">
    <property type="entry name" value="TRANSPOSASE INSO FOR INSERTION SEQUENCE ELEMENT IS911B-RELATED"/>
    <property type="match status" value="1"/>
</dbReference>
<comment type="caution">
    <text evidence="2">The sequence shown here is derived from an EMBL/GenBank/DDBJ whole genome shotgun (WGS) entry which is preliminary data.</text>
</comment>
<sequence length="362" mass="41001">MIALENRREIAAHIEEAHAAGSRLVPACCLAGIDARTWQRWRREGGLTRGDKRPEAVRPPPAHVLTDGEKEEILRVINEPRFADQPPSRIVPQLADEGRYLASESTFYRVMRAHEQLAHRGRAKPPSAHREPTTPIATGPGQLWCWDVTYLPTLVIGAWFYLMVILDVFSRKILGFTVETSDNAEHAAKRVRRIALQEGIHAQSVKPVLHGDNGPTIKATTISQRLAWLGISPSRSRPRVSDDNPFAEAWFRTAKYAPAFPATGFATINEARDWVHPFVAWYNNQHLHSGIRYVTPGQRHLGEDRAILDHRHAVYQQARARNPRRWTGNTRDWSYLDTVTLNPERDVIVSDSLQRSESMHAA</sequence>
<dbReference type="PROSITE" id="PS50994">
    <property type="entry name" value="INTEGRASE"/>
    <property type="match status" value="1"/>
</dbReference>
<name>A0A080MFU6_9PROT</name>
<dbReference type="GO" id="GO:0003676">
    <property type="term" value="F:nucleic acid binding"/>
    <property type="evidence" value="ECO:0007669"/>
    <property type="project" value="InterPro"/>
</dbReference>
<dbReference type="GO" id="GO:0015074">
    <property type="term" value="P:DNA integration"/>
    <property type="evidence" value="ECO:0007669"/>
    <property type="project" value="InterPro"/>
</dbReference>
<reference evidence="2" key="1">
    <citation type="submission" date="2014-02" db="EMBL/GenBank/DDBJ databases">
        <title>Expanding our view of genomic diversity in Candidatus Accumulibacter clades.</title>
        <authorList>
            <person name="Skennerton C.T."/>
            <person name="Barr J.J."/>
            <person name="Slater F.R."/>
            <person name="Bond P.L."/>
            <person name="Tyson G.W."/>
        </authorList>
    </citation>
    <scope>NUCLEOTIDE SEQUENCE [LARGE SCALE GENOMIC DNA]</scope>
</reference>
<dbReference type="NCBIfam" id="NF033516">
    <property type="entry name" value="transpos_IS3"/>
    <property type="match status" value="1"/>
</dbReference>
<dbReference type="STRING" id="1453999.AW06_002787"/>
<dbReference type="SUPFAM" id="SSF53098">
    <property type="entry name" value="Ribonuclease H-like"/>
    <property type="match status" value="1"/>
</dbReference>
<dbReference type="AlphaFoldDB" id="A0A080MFU6"/>
<dbReference type="InterPro" id="IPR012337">
    <property type="entry name" value="RNaseH-like_sf"/>
</dbReference>
<dbReference type="Gene3D" id="3.30.420.10">
    <property type="entry name" value="Ribonuclease H-like superfamily/Ribonuclease H"/>
    <property type="match status" value="1"/>
</dbReference>
<dbReference type="InterPro" id="IPR050900">
    <property type="entry name" value="Transposase_IS3/IS150/IS904"/>
</dbReference>
<dbReference type="Pfam" id="PF13565">
    <property type="entry name" value="HTH_32"/>
    <property type="match status" value="1"/>
</dbReference>
<dbReference type="Proteomes" id="UP000021315">
    <property type="component" value="Unassembled WGS sequence"/>
</dbReference>